<comment type="subcellular location">
    <subcellularLocation>
        <location evidence="1">Cell membrane</location>
        <topology evidence="1">Multi-pass membrane protein</topology>
    </subcellularLocation>
</comment>
<evidence type="ECO:0000256" key="2">
    <source>
        <dbReference type="ARBA" id="ARBA00010735"/>
    </source>
</evidence>
<comment type="caution">
    <text evidence="9">The sequence shown here is derived from an EMBL/GenBank/DDBJ whole genome shotgun (WGS) entry which is preliminary data.</text>
</comment>
<comment type="similarity">
    <text evidence="2">Belongs to the AzlC family.</text>
</comment>
<feature type="transmembrane region" description="Helical" evidence="8">
    <location>
        <begin position="214"/>
        <end position="234"/>
    </location>
</feature>
<keyword evidence="6 8" id="KW-1133">Transmembrane helix</keyword>
<keyword evidence="7 8" id="KW-0472">Membrane</keyword>
<dbReference type="InterPro" id="IPR011606">
    <property type="entry name" value="Brnchd-chn_aa_trnsp_permease"/>
</dbReference>
<dbReference type="PATRIC" id="fig|1423804.4.peg.1278"/>
<keyword evidence="10" id="KW-1185">Reference proteome</keyword>
<keyword evidence="4" id="KW-1003">Cell membrane</keyword>
<dbReference type="AlphaFoldDB" id="A0A0R2EXS2"/>
<dbReference type="PANTHER" id="PTHR34979">
    <property type="entry name" value="INNER MEMBRANE PROTEIN YGAZ"/>
    <property type="match status" value="1"/>
</dbReference>
<evidence type="ECO:0000256" key="7">
    <source>
        <dbReference type="ARBA" id="ARBA00023136"/>
    </source>
</evidence>
<evidence type="ECO:0000256" key="3">
    <source>
        <dbReference type="ARBA" id="ARBA00022448"/>
    </source>
</evidence>
<evidence type="ECO:0000256" key="8">
    <source>
        <dbReference type="SAM" id="Phobius"/>
    </source>
</evidence>
<evidence type="ECO:0000256" key="6">
    <source>
        <dbReference type="ARBA" id="ARBA00022989"/>
    </source>
</evidence>
<feature type="transmembrane region" description="Helical" evidence="8">
    <location>
        <begin position="163"/>
        <end position="182"/>
    </location>
</feature>
<evidence type="ECO:0000256" key="1">
    <source>
        <dbReference type="ARBA" id="ARBA00004651"/>
    </source>
</evidence>
<accession>A0A0R2EXS2</accession>
<dbReference type="Proteomes" id="UP000051442">
    <property type="component" value="Unassembled WGS sequence"/>
</dbReference>
<proteinExistence type="inferred from homology"/>
<dbReference type="STRING" id="1423804.FD14_GL001190"/>
<gene>
    <name evidence="9" type="ORF">FD14_GL001190</name>
</gene>
<feature type="transmembrane region" description="Helical" evidence="8">
    <location>
        <begin position="189"/>
        <end position="208"/>
    </location>
</feature>
<dbReference type="EMBL" id="AYZM01000122">
    <property type="protein sequence ID" value="KRN21240.1"/>
    <property type="molecule type" value="Genomic_DNA"/>
</dbReference>
<name>A0A0R2EXS2_9LACO</name>
<evidence type="ECO:0000313" key="9">
    <source>
        <dbReference type="EMBL" id="KRN21240.1"/>
    </source>
</evidence>
<keyword evidence="5 8" id="KW-0812">Transmembrane</keyword>
<protein>
    <submittedName>
        <fullName evidence="9">Azaleucine resistance protein AzlC</fullName>
    </submittedName>
</protein>
<dbReference type="GO" id="GO:0005886">
    <property type="term" value="C:plasma membrane"/>
    <property type="evidence" value="ECO:0007669"/>
    <property type="project" value="UniProtKB-SubCell"/>
</dbReference>
<evidence type="ECO:0000313" key="10">
    <source>
        <dbReference type="Proteomes" id="UP000051442"/>
    </source>
</evidence>
<dbReference type="RefSeq" id="WP_057152053.1">
    <property type="nucleotide sequence ID" value="NZ_AYZM01000122.1"/>
</dbReference>
<dbReference type="Pfam" id="PF03591">
    <property type="entry name" value="AzlC"/>
    <property type="match status" value="1"/>
</dbReference>
<sequence length="235" mass="25144">MNGDLDVRSAARETLPTVFGYIGIAMAFGITARANGLSVLEIVLMSMITYAGSVEFVVVSLIVMHAGIGAIVLSAFLVNARAILMSTVIAPYTAHESLWKNIWLGTLLTDETFALGTSKLNYTDRRLSFSWLNTANVMAYVTWAISSGVGGLLGNLIPNPEKYGIGFALVAMFIGLLYLQVVADKSIKLTIQLSVIGIVAVLMYFGMAVMPQNALLLVVALVGCFAGVVMKRVVK</sequence>
<dbReference type="PANTHER" id="PTHR34979:SF1">
    <property type="entry name" value="INNER MEMBRANE PROTEIN YGAZ"/>
    <property type="match status" value="1"/>
</dbReference>
<dbReference type="GO" id="GO:1903785">
    <property type="term" value="P:L-valine transmembrane transport"/>
    <property type="evidence" value="ECO:0007669"/>
    <property type="project" value="TreeGrafter"/>
</dbReference>
<feature type="transmembrane region" description="Helical" evidence="8">
    <location>
        <begin position="137"/>
        <end position="157"/>
    </location>
</feature>
<evidence type="ECO:0000256" key="4">
    <source>
        <dbReference type="ARBA" id="ARBA00022475"/>
    </source>
</evidence>
<feature type="transmembrane region" description="Helical" evidence="8">
    <location>
        <begin position="20"/>
        <end position="44"/>
    </location>
</feature>
<keyword evidence="3" id="KW-0813">Transport</keyword>
<evidence type="ECO:0000256" key="5">
    <source>
        <dbReference type="ARBA" id="ARBA00022692"/>
    </source>
</evidence>
<organism evidence="9 10">
    <name type="scientific">Secundilactobacillus similis DSM 23365 = JCM 2765</name>
    <dbReference type="NCBI Taxonomy" id="1423804"/>
    <lineage>
        <taxon>Bacteria</taxon>
        <taxon>Bacillati</taxon>
        <taxon>Bacillota</taxon>
        <taxon>Bacilli</taxon>
        <taxon>Lactobacillales</taxon>
        <taxon>Lactobacillaceae</taxon>
        <taxon>Secundilactobacillus</taxon>
    </lineage>
</organism>
<dbReference type="OrthoDB" id="3177005at2"/>
<reference evidence="9 10" key="1">
    <citation type="journal article" date="2015" name="Genome Announc.">
        <title>Expanding the biotechnology potential of lactobacilli through comparative genomics of 213 strains and associated genera.</title>
        <authorList>
            <person name="Sun Z."/>
            <person name="Harris H.M."/>
            <person name="McCann A."/>
            <person name="Guo C."/>
            <person name="Argimon S."/>
            <person name="Zhang W."/>
            <person name="Yang X."/>
            <person name="Jeffery I.B."/>
            <person name="Cooney J.C."/>
            <person name="Kagawa T.F."/>
            <person name="Liu W."/>
            <person name="Song Y."/>
            <person name="Salvetti E."/>
            <person name="Wrobel A."/>
            <person name="Rasinkangas P."/>
            <person name="Parkhill J."/>
            <person name="Rea M.C."/>
            <person name="O'Sullivan O."/>
            <person name="Ritari J."/>
            <person name="Douillard F.P."/>
            <person name="Paul Ross R."/>
            <person name="Yang R."/>
            <person name="Briner A.E."/>
            <person name="Felis G.E."/>
            <person name="de Vos W.M."/>
            <person name="Barrangou R."/>
            <person name="Klaenhammer T.R."/>
            <person name="Caufield P.W."/>
            <person name="Cui Y."/>
            <person name="Zhang H."/>
            <person name="O'Toole P.W."/>
        </authorList>
    </citation>
    <scope>NUCLEOTIDE SEQUENCE [LARGE SCALE GENOMIC DNA]</scope>
    <source>
        <strain evidence="9 10">DSM 23365</strain>
    </source>
</reference>